<reference evidence="1" key="1">
    <citation type="submission" date="2022-06" db="EMBL/GenBank/DDBJ databases">
        <title>Genome sequence of Phormidium yuhuli AB48 isolated from an industrial photobioreactor environment.</title>
        <authorList>
            <person name="Qiu Y."/>
            <person name="Noonan A.J.C."/>
            <person name="Dofher K."/>
            <person name="Koch M."/>
            <person name="Kieft B."/>
            <person name="Lin X."/>
            <person name="Ziels R.M."/>
            <person name="Hallam S.J."/>
        </authorList>
    </citation>
    <scope>NUCLEOTIDE SEQUENCE</scope>
    <source>
        <strain evidence="1">AB48</strain>
    </source>
</reference>
<dbReference type="InterPro" id="IPR045584">
    <property type="entry name" value="Pilin-like"/>
</dbReference>
<organism evidence="1 2">
    <name type="scientific">Phormidium yuhuli AB48</name>
    <dbReference type="NCBI Taxonomy" id="2940671"/>
    <lineage>
        <taxon>Bacteria</taxon>
        <taxon>Bacillati</taxon>
        <taxon>Cyanobacteriota</taxon>
        <taxon>Cyanophyceae</taxon>
        <taxon>Oscillatoriophycideae</taxon>
        <taxon>Oscillatoriales</taxon>
        <taxon>Oscillatoriaceae</taxon>
        <taxon>Phormidium</taxon>
        <taxon>Phormidium yuhuli</taxon>
    </lineage>
</organism>
<keyword evidence="2" id="KW-1185">Reference proteome</keyword>
<evidence type="ECO:0000313" key="1">
    <source>
        <dbReference type="EMBL" id="USR90308.1"/>
    </source>
</evidence>
<accession>A0ABY5AN00</accession>
<name>A0ABY5AN00_9CYAN</name>
<gene>
    <name evidence="1" type="ORF">NEA10_15870</name>
</gene>
<sequence>MLGILTAIAAPGWLNFVNNQRVKNASDAALQLMRRAQSRASTENRTWEASFRIQDEVIQGSTHAVSGGAPLWQTLAPEAGTLVTLDFDSSTLSQTCEHGDHCVRFEDRGVISLDSVEDPDNESGTLARLAFRSRDGGDDGPRRCIVVATILGSIRTDRCED</sequence>
<dbReference type="SUPFAM" id="SSF54523">
    <property type="entry name" value="Pili subunits"/>
    <property type="match status" value="1"/>
</dbReference>
<proteinExistence type="predicted"/>
<dbReference type="Proteomes" id="UP001056708">
    <property type="component" value="Chromosome"/>
</dbReference>
<protein>
    <submittedName>
        <fullName evidence="1">Uncharacterized protein</fullName>
    </submittedName>
</protein>
<dbReference type="EMBL" id="CP098611">
    <property type="protein sequence ID" value="USR90308.1"/>
    <property type="molecule type" value="Genomic_DNA"/>
</dbReference>
<evidence type="ECO:0000313" key="2">
    <source>
        <dbReference type="Proteomes" id="UP001056708"/>
    </source>
</evidence>
<dbReference type="Gene3D" id="3.30.700.10">
    <property type="entry name" value="Glycoprotein, Type 4 Pilin"/>
    <property type="match status" value="1"/>
</dbReference>